<dbReference type="EMBL" id="VSSQ01130420">
    <property type="protein sequence ID" value="MPN58091.1"/>
    <property type="molecule type" value="Genomic_DNA"/>
</dbReference>
<reference evidence="1" key="1">
    <citation type="submission" date="2019-08" db="EMBL/GenBank/DDBJ databases">
        <authorList>
            <person name="Kucharzyk K."/>
            <person name="Murdoch R.W."/>
            <person name="Higgins S."/>
            <person name="Loffler F."/>
        </authorList>
    </citation>
    <scope>NUCLEOTIDE SEQUENCE</scope>
</reference>
<sequence>MLKLITSIFGKRRRDFLISGGKTLRRTDCSVSRRYVFKYILKNIAVRIPVWFNSSAAAPGAVDILRRIASEGQGFKGAGDCVGVACVGRACNL</sequence>
<name>A0A645J391_9ZZZZ</name>
<organism evidence="1">
    <name type="scientific">bioreactor metagenome</name>
    <dbReference type="NCBI Taxonomy" id="1076179"/>
    <lineage>
        <taxon>unclassified sequences</taxon>
        <taxon>metagenomes</taxon>
        <taxon>ecological metagenomes</taxon>
    </lineage>
</organism>
<proteinExistence type="predicted"/>
<gene>
    <name evidence="1" type="ORF">SDC9_205792</name>
</gene>
<accession>A0A645J391</accession>
<evidence type="ECO:0000313" key="1">
    <source>
        <dbReference type="EMBL" id="MPN58091.1"/>
    </source>
</evidence>
<comment type="caution">
    <text evidence="1">The sequence shown here is derived from an EMBL/GenBank/DDBJ whole genome shotgun (WGS) entry which is preliminary data.</text>
</comment>
<dbReference type="AlphaFoldDB" id="A0A645J391"/>
<protein>
    <submittedName>
        <fullName evidence="1">Uncharacterized protein</fullName>
    </submittedName>
</protein>